<name>A0A8X6N9F9_NEPPI</name>
<keyword evidence="3" id="KW-1185">Reference proteome</keyword>
<comment type="caution">
    <text evidence="2">The sequence shown here is derived from an EMBL/GenBank/DDBJ whole genome shotgun (WGS) entry which is preliminary data.</text>
</comment>
<dbReference type="OrthoDB" id="6470620at2759"/>
<feature type="compositionally biased region" description="Acidic residues" evidence="1">
    <location>
        <begin position="60"/>
        <end position="72"/>
    </location>
</feature>
<accession>A0A8X6N9F9</accession>
<evidence type="ECO:0000313" key="3">
    <source>
        <dbReference type="Proteomes" id="UP000887013"/>
    </source>
</evidence>
<gene>
    <name evidence="2" type="ORF">NPIL_52841</name>
</gene>
<evidence type="ECO:0000313" key="2">
    <source>
        <dbReference type="EMBL" id="GFT01346.1"/>
    </source>
</evidence>
<dbReference type="Proteomes" id="UP000887013">
    <property type="component" value="Unassembled WGS sequence"/>
</dbReference>
<organism evidence="2 3">
    <name type="scientific">Nephila pilipes</name>
    <name type="common">Giant wood spider</name>
    <name type="synonym">Nephila maculata</name>
    <dbReference type="NCBI Taxonomy" id="299642"/>
    <lineage>
        <taxon>Eukaryota</taxon>
        <taxon>Metazoa</taxon>
        <taxon>Ecdysozoa</taxon>
        <taxon>Arthropoda</taxon>
        <taxon>Chelicerata</taxon>
        <taxon>Arachnida</taxon>
        <taxon>Araneae</taxon>
        <taxon>Araneomorphae</taxon>
        <taxon>Entelegynae</taxon>
        <taxon>Araneoidea</taxon>
        <taxon>Nephilidae</taxon>
        <taxon>Nephila</taxon>
    </lineage>
</organism>
<protein>
    <submittedName>
        <fullName evidence="2">Uncharacterized protein</fullName>
    </submittedName>
</protein>
<proteinExistence type="predicted"/>
<evidence type="ECO:0000256" key="1">
    <source>
        <dbReference type="SAM" id="MobiDB-lite"/>
    </source>
</evidence>
<dbReference type="AlphaFoldDB" id="A0A8X6N9F9"/>
<reference evidence="2" key="1">
    <citation type="submission" date="2020-08" db="EMBL/GenBank/DDBJ databases">
        <title>Multicomponent nature underlies the extraordinary mechanical properties of spider dragline silk.</title>
        <authorList>
            <person name="Kono N."/>
            <person name="Nakamura H."/>
            <person name="Mori M."/>
            <person name="Yoshida Y."/>
            <person name="Ohtoshi R."/>
            <person name="Malay A.D."/>
            <person name="Moran D.A.P."/>
            <person name="Tomita M."/>
            <person name="Numata K."/>
            <person name="Arakawa K."/>
        </authorList>
    </citation>
    <scope>NUCLEOTIDE SEQUENCE</scope>
</reference>
<dbReference type="EMBL" id="BMAW01101834">
    <property type="protein sequence ID" value="GFT01346.1"/>
    <property type="molecule type" value="Genomic_DNA"/>
</dbReference>
<feature type="region of interest" description="Disordered" evidence="1">
    <location>
        <begin position="58"/>
        <end position="78"/>
    </location>
</feature>
<sequence>MDLSIIRCVKVQYRKALVLRLLAAIETKRSSKDELKQITVSQLQQICDIAAEILVKGGDKDEEVDDDEEEDTTDAKIPPTHTAALKALKTLRDFFQFNF</sequence>